<dbReference type="InterPro" id="IPR009003">
    <property type="entry name" value="Peptidase_S1_PA"/>
</dbReference>
<evidence type="ECO:0000256" key="3">
    <source>
        <dbReference type="ARBA" id="ARBA00022825"/>
    </source>
</evidence>
<dbReference type="Pfam" id="PF00089">
    <property type="entry name" value="Trypsin"/>
    <property type="match status" value="1"/>
</dbReference>
<protein>
    <recommendedName>
        <fullName evidence="5">Peptidase S1 domain-containing protein</fullName>
    </recommendedName>
</protein>
<dbReference type="GO" id="GO:0008236">
    <property type="term" value="F:serine-type peptidase activity"/>
    <property type="evidence" value="ECO:0007669"/>
    <property type="project" value="UniProtKB-KW"/>
</dbReference>
<evidence type="ECO:0000313" key="7">
    <source>
        <dbReference type="EMBL" id="KAL0871231.1"/>
    </source>
</evidence>
<gene>
    <name evidence="7" type="ORF">ABMA27_004992</name>
    <name evidence="6" type="ORF">ABMA28_005202</name>
</gene>
<dbReference type="Gene3D" id="2.40.10.10">
    <property type="entry name" value="Trypsin-like serine proteases"/>
    <property type="match status" value="2"/>
</dbReference>
<feature type="domain" description="Peptidase S1" evidence="5">
    <location>
        <begin position="5"/>
        <end position="263"/>
    </location>
</feature>
<dbReference type="Proteomes" id="UP001549921">
    <property type="component" value="Unassembled WGS sequence"/>
</dbReference>
<name>A0ABD0SS27_LOXSC</name>
<sequence length="302" mass="34049">MGAGQIGGIATLLDIDFRNAAGFLGTEAEVTEAQYVVHYLSHALIFCMGTLIEPHVILTPAICVFGERFKFDVYGGTHKFQAHAGIGRTVHHLCMHRGFNQTIRWKSCVSTNLALLVLNQQFSFHKREPGADFAVNRLRYGLQSDNVPKRRTEEVRCRYYGWGSRRNGYLIPLLLNLRRMDVLILPQEQCAQMWNYDNQFLCIQQRPCKSNKFGALCPDDLGSVIECNGFAVGMMISRLVDRPCGVGFLDLSQHHKFITCGVDDAREVIDHDAYMSFDFTTFKVPPTPPVVTIPDPVETTDD</sequence>
<keyword evidence="2" id="KW-0378">Hydrolase</keyword>
<keyword evidence="1" id="KW-0645">Protease</keyword>
<evidence type="ECO:0000259" key="5">
    <source>
        <dbReference type="PROSITE" id="PS50240"/>
    </source>
</evidence>
<dbReference type="PROSITE" id="PS50240">
    <property type="entry name" value="TRYPSIN_DOM"/>
    <property type="match status" value="1"/>
</dbReference>
<evidence type="ECO:0000313" key="9">
    <source>
        <dbReference type="Proteomes" id="UP001549921"/>
    </source>
</evidence>
<evidence type="ECO:0000313" key="8">
    <source>
        <dbReference type="Proteomes" id="UP001549920"/>
    </source>
</evidence>
<evidence type="ECO:0000313" key="6">
    <source>
        <dbReference type="EMBL" id="KAL0821789.1"/>
    </source>
</evidence>
<dbReference type="AlphaFoldDB" id="A0ABD0SS27"/>
<dbReference type="PANTHER" id="PTHR24276">
    <property type="entry name" value="POLYSERASE-RELATED"/>
    <property type="match status" value="1"/>
</dbReference>
<evidence type="ECO:0000256" key="4">
    <source>
        <dbReference type="ARBA" id="ARBA00023157"/>
    </source>
</evidence>
<dbReference type="SUPFAM" id="SSF50494">
    <property type="entry name" value="Trypsin-like serine proteases"/>
    <property type="match status" value="1"/>
</dbReference>
<keyword evidence="8" id="KW-1185">Reference proteome</keyword>
<dbReference type="InterPro" id="IPR001254">
    <property type="entry name" value="Trypsin_dom"/>
</dbReference>
<dbReference type="EMBL" id="JBEDNZ010000017">
    <property type="protein sequence ID" value="KAL0821789.1"/>
    <property type="molecule type" value="Genomic_DNA"/>
</dbReference>
<comment type="caution">
    <text evidence="6">The sequence shown here is derived from an EMBL/GenBank/DDBJ whole genome shotgun (WGS) entry which is preliminary data.</text>
</comment>
<evidence type="ECO:0000256" key="1">
    <source>
        <dbReference type="ARBA" id="ARBA00022670"/>
    </source>
</evidence>
<dbReference type="PANTHER" id="PTHR24276:SF96">
    <property type="entry name" value="PEPTIDASE S1 DOMAIN-CONTAINING PROTEIN"/>
    <property type="match status" value="1"/>
</dbReference>
<evidence type="ECO:0000256" key="2">
    <source>
        <dbReference type="ARBA" id="ARBA00022801"/>
    </source>
</evidence>
<keyword evidence="3" id="KW-0720">Serine protease</keyword>
<proteinExistence type="predicted"/>
<accession>A0ABD0SS27</accession>
<dbReference type="GO" id="GO:0006508">
    <property type="term" value="P:proteolysis"/>
    <property type="evidence" value="ECO:0007669"/>
    <property type="project" value="UniProtKB-KW"/>
</dbReference>
<dbReference type="InterPro" id="IPR050430">
    <property type="entry name" value="Peptidase_S1"/>
</dbReference>
<reference evidence="8 9" key="1">
    <citation type="submission" date="2024-06" db="EMBL/GenBank/DDBJ databases">
        <title>A chromosome-level genome assembly of beet webworm, Loxostege sticticalis.</title>
        <authorList>
            <person name="Zhang Y."/>
        </authorList>
    </citation>
    <scope>NUCLEOTIDE SEQUENCE [LARGE SCALE GENOMIC DNA]</scope>
    <source>
        <strain evidence="7">AQ026</strain>
        <strain evidence="6">AQ028</strain>
        <tissue evidence="6">Male pupae</tissue>
        <tissue evidence="7">Whole body</tissue>
    </source>
</reference>
<organism evidence="6 9">
    <name type="scientific">Loxostege sticticalis</name>
    <name type="common">Beet webworm moth</name>
    <dbReference type="NCBI Taxonomy" id="481309"/>
    <lineage>
        <taxon>Eukaryota</taxon>
        <taxon>Metazoa</taxon>
        <taxon>Ecdysozoa</taxon>
        <taxon>Arthropoda</taxon>
        <taxon>Hexapoda</taxon>
        <taxon>Insecta</taxon>
        <taxon>Pterygota</taxon>
        <taxon>Neoptera</taxon>
        <taxon>Endopterygota</taxon>
        <taxon>Lepidoptera</taxon>
        <taxon>Glossata</taxon>
        <taxon>Ditrysia</taxon>
        <taxon>Pyraloidea</taxon>
        <taxon>Crambidae</taxon>
        <taxon>Pyraustinae</taxon>
        <taxon>Loxostege</taxon>
    </lineage>
</organism>
<dbReference type="Proteomes" id="UP001549920">
    <property type="component" value="Unassembled WGS sequence"/>
</dbReference>
<keyword evidence="4" id="KW-1015">Disulfide bond</keyword>
<dbReference type="EMBL" id="JBEUOH010000017">
    <property type="protein sequence ID" value="KAL0871231.1"/>
    <property type="molecule type" value="Genomic_DNA"/>
</dbReference>
<dbReference type="InterPro" id="IPR043504">
    <property type="entry name" value="Peptidase_S1_PA_chymotrypsin"/>
</dbReference>